<dbReference type="EMBL" id="KV454414">
    <property type="protein sequence ID" value="ODQ63505.1"/>
    <property type="molecule type" value="Genomic_DNA"/>
</dbReference>
<evidence type="ECO:0000313" key="7">
    <source>
        <dbReference type="Proteomes" id="UP000095009"/>
    </source>
</evidence>
<dbReference type="AlphaFoldDB" id="A0A1E3PDL6"/>
<proteinExistence type="inferred from homology"/>
<accession>A0A1E3PDL6</accession>
<evidence type="ECO:0000259" key="4">
    <source>
        <dbReference type="Pfam" id="PF02558"/>
    </source>
</evidence>
<dbReference type="InterPro" id="IPR013752">
    <property type="entry name" value="KPA_reductase"/>
</dbReference>
<evidence type="ECO:0008006" key="8">
    <source>
        <dbReference type="Google" id="ProtNLM"/>
    </source>
</evidence>
<dbReference type="InterPro" id="IPR013328">
    <property type="entry name" value="6PGD_dom2"/>
</dbReference>
<dbReference type="GO" id="GO:0008677">
    <property type="term" value="F:2-dehydropantoate 2-reductase activity"/>
    <property type="evidence" value="ECO:0007669"/>
    <property type="project" value="TreeGrafter"/>
</dbReference>
<dbReference type="PANTHER" id="PTHR43765">
    <property type="entry name" value="2-DEHYDROPANTOATE 2-REDUCTASE-RELATED"/>
    <property type="match status" value="1"/>
</dbReference>
<keyword evidence="2" id="KW-0521">NADP</keyword>
<dbReference type="Proteomes" id="UP000095009">
    <property type="component" value="Unassembled WGS sequence"/>
</dbReference>
<keyword evidence="7" id="KW-1185">Reference proteome</keyword>
<dbReference type="InterPro" id="IPR036291">
    <property type="entry name" value="NAD(P)-bd_dom_sf"/>
</dbReference>
<dbReference type="Gene3D" id="3.40.50.720">
    <property type="entry name" value="NAD(P)-binding Rossmann-like Domain"/>
    <property type="match status" value="1"/>
</dbReference>
<organism evidence="6 7">
    <name type="scientific">Nadsonia fulvescens var. elongata DSM 6958</name>
    <dbReference type="NCBI Taxonomy" id="857566"/>
    <lineage>
        <taxon>Eukaryota</taxon>
        <taxon>Fungi</taxon>
        <taxon>Dikarya</taxon>
        <taxon>Ascomycota</taxon>
        <taxon>Saccharomycotina</taxon>
        <taxon>Dipodascomycetes</taxon>
        <taxon>Dipodascales</taxon>
        <taxon>Dipodascales incertae sedis</taxon>
        <taxon>Nadsonia</taxon>
    </lineage>
</organism>
<evidence type="ECO:0000313" key="6">
    <source>
        <dbReference type="EMBL" id="ODQ63505.1"/>
    </source>
</evidence>
<dbReference type="InterPro" id="IPR013332">
    <property type="entry name" value="KPR_N"/>
</dbReference>
<sequence length="344" mass="38468">MLPVTHIHIDARAPTQAQRQKALRKNSNPVTNISNSASYEPISGAIDNLVVATRVTDTIAAIAKWVPYLTPNSNILFLQNGMGMMDKVISEFWPEETIDKKRVMPHMYMGSLSHGIYKHPSPQWRLTQAGEGHMKFAKYPSLPSSTGTPINELSYSLLGSEPLQATEITYLSMLIHQYERLIINCCINSTTALLDCENGELLDSSQTEHLNSTIIKECIAVTKNHFDTVLQEKSDFFPQLEKKSGLIKLESTINLGRLIHLVNLNLQRTARNSSSMRNDLAYPVPGQHPDTEIAALNGWVAYWGRTHGLRTPVNSLLQTLILAKADIINKRESDDIRIEVGENI</sequence>
<dbReference type="GO" id="GO:0050661">
    <property type="term" value="F:NADP binding"/>
    <property type="evidence" value="ECO:0007669"/>
    <property type="project" value="TreeGrafter"/>
</dbReference>
<feature type="domain" description="Ketopantoate reductase C-terminal" evidence="5">
    <location>
        <begin position="177"/>
        <end position="324"/>
    </location>
</feature>
<feature type="domain" description="Ketopantoate reductase N-terminal" evidence="4">
    <location>
        <begin position="14"/>
        <end position="140"/>
    </location>
</feature>
<evidence type="ECO:0000259" key="5">
    <source>
        <dbReference type="Pfam" id="PF08546"/>
    </source>
</evidence>
<evidence type="ECO:0000256" key="3">
    <source>
        <dbReference type="ARBA" id="ARBA00023002"/>
    </source>
</evidence>
<protein>
    <recommendedName>
        <fullName evidence="8">2-dehydropantoate 2-reductase</fullName>
    </recommendedName>
</protein>
<dbReference type="SUPFAM" id="SSF51735">
    <property type="entry name" value="NAD(P)-binding Rossmann-fold domains"/>
    <property type="match status" value="1"/>
</dbReference>
<reference evidence="6 7" key="1">
    <citation type="journal article" date="2016" name="Proc. Natl. Acad. Sci. U.S.A.">
        <title>Comparative genomics of biotechnologically important yeasts.</title>
        <authorList>
            <person name="Riley R."/>
            <person name="Haridas S."/>
            <person name="Wolfe K.H."/>
            <person name="Lopes M.R."/>
            <person name="Hittinger C.T."/>
            <person name="Goeker M."/>
            <person name="Salamov A.A."/>
            <person name="Wisecaver J.H."/>
            <person name="Long T.M."/>
            <person name="Calvey C.H."/>
            <person name="Aerts A.L."/>
            <person name="Barry K.W."/>
            <person name="Choi C."/>
            <person name="Clum A."/>
            <person name="Coughlan A.Y."/>
            <person name="Deshpande S."/>
            <person name="Douglass A.P."/>
            <person name="Hanson S.J."/>
            <person name="Klenk H.-P."/>
            <person name="LaButti K.M."/>
            <person name="Lapidus A."/>
            <person name="Lindquist E.A."/>
            <person name="Lipzen A.M."/>
            <person name="Meier-Kolthoff J.P."/>
            <person name="Ohm R.A."/>
            <person name="Otillar R.P."/>
            <person name="Pangilinan J.L."/>
            <person name="Peng Y."/>
            <person name="Rokas A."/>
            <person name="Rosa C.A."/>
            <person name="Scheuner C."/>
            <person name="Sibirny A.A."/>
            <person name="Slot J.C."/>
            <person name="Stielow J.B."/>
            <person name="Sun H."/>
            <person name="Kurtzman C.P."/>
            <person name="Blackwell M."/>
            <person name="Grigoriev I.V."/>
            <person name="Jeffries T.W."/>
        </authorList>
    </citation>
    <scope>NUCLEOTIDE SEQUENCE [LARGE SCALE GENOMIC DNA]</scope>
    <source>
        <strain evidence="6 7">DSM 6958</strain>
    </source>
</reference>
<dbReference type="PANTHER" id="PTHR43765:SF2">
    <property type="entry name" value="2-DEHYDROPANTOATE 2-REDUCTASE"/>
    <property type="match status" value="1"/>
</dbReference>
<dbReference type="InterPro" id="IPR008927">
    <property type="entry name" value="6-PGluconate_DH-like_C_sf"/>
</dbReference>
<name>A0A1E3PDL6_9ASCO</name>
<dbReference type="STRING" id="857566.A0A1E3PDL6"/>
<dbReference type="Gene3D" id="1.10.1040.10">
    <property type="entry name" value="N-(1-d-carboxylethyl)-l-norvaline Dehydrogenase, domain 2"/>
    <property type="match status" value="1"/>
</dbReference>
<dbReference type="SUPFAM" id="SSF48179">
    <property type="entry name" value="6-phosphogluconate dehydrogenase C-terminal domain-like"/>
    <property type="match status" value="1"/>
</dbReference>
<gene>
    <name evidence="6" type="ORF">NADFUDRAFT_84175</name>
</gene>
<evidence type="ECO:0000256" key="2">
    <source>
        <dbReference type="ARBA" id="ARBA00022857"/>
    </source>
</evidence>
<dbReference type="OrthoDB" id="73846at2759"/>
<dbReference type="InterPro" id="IPR050838">
    <property type="entry name" value="Ketopantoate_reductase"/>
</dbReference>
<dbReference type="Pfam" id="PF08546">
    <property type="entry name" value="ApbA_C"/>
    <property type="match status" value="1"/>
</dbReference>
<keyword evidence="3" id="KW-0560">Oxidoreductase</keyword>
<dbReference type="Pfam" id="PF02558">
    <property type="entry name" value="ApbA"/>
    <property type="match status" value="1"/>
</dbReference>
<dbReference type="GO" id="GO:0005739">
    <property type="term" value="C:mitochondrion"/>
    <property type="evidence" value="ECO:0007669"/>
    <property type="project" value="TreeGrafter"/>
</dbReference>
<evidence type="ECO:0000256" key="1">
    <source>
        <dbReference type="ARBA" id="ARBA00007870"/>
    </source>
</evidence>
<comment type="similarity">
    <text evidence="1">Belongs to the ketopantoate reductase family.</text>
</comment>